<reference evidence="6" key="1">
    <citation type="journal article" date="2015" name="Nature">
        <title>Complex archaea that bridge the gap between prokaryotes and eukaryotes.</title>
        <authorList>
            <person name="Spang A."/>
            <person name="Saw J.H."/>
            <person name="Jorgensen S.L."/>
            <person name="Zaremba-Niedzwiedzka K."/>
            <person name="Martijn J."/>
            <person name="Lind A.E."/>
            <person name="van Eijk R."/>
            <person name="Schleper C."/>
            <person name="Guy L."/>
            <person name="Ettema T.J."/>
        </authorList>
    </citation>
    <scope>NUCLEOTIDE SEQUENCE</scope>
</reference>
<feature type="domain" description="Ribonucleotide reductase class II vitamin B12-dependent N-terminal" evidence="5">
    <location>
        <begin position="60"/>
        <end position="97"/>
    </location>
</feature>
<dbReference type="AlphaFoldDB" id="A0A0F9C5Q7"/>
<dbReference type="InterPro" id="IPR013678">
    <property type="entry name" value="RNR_2_N"/>
</dbReference>
<feature type="domain" description="Ribonucleotide reductase class II vitamin B12-dependent N-terminal" evidence="5">
    <location>
        <begin position="102"/>
        <end position="148"/>
    </location>
</feature>
<gene>
    <name evidence="6" type="ORF">LCGC14_2707610</name>
</gene>
<keyword evidence="3" id="KW-0560">Oxidoreductase</keyword>
<comment type="caution">
    <text evidence="6">The sequence shown here is derived from an EMBL/GenBank/DDBJ whole genome shotgun (WGS) entry which is preliminary data.</text>
</comment>
<protein>
    <recommendedName>
        <fullName evidence="5">Ribonucleotide reductase class II vitamin B12-dependent N-terminal domain-containing protein</fullName>
    </recommendedName>
</protein>
<dbReference type="EMBL" id="LAZR01048421">
    <property type="protein sequence ID" value="KKK91971.1"/>
    <property type="molecule type" value="Genomic_DNA"/>
</dbReference>
<dbReference type="GO" id="GO:0004748">
    <property type="term" value="F:ribonucleoside-diphosphate reductase activity, thioredoxin disulfide as acceptor"/>
    <property type="evidence" value="ECO:0007669"/>
    <property type="project" value="InterPro"/>
</dbReference>
<name>A0A0F9C5Q7_9ZZZZ</name>
<sequence>MLRTNGGRAVAEETRSPGVSTLEKVVGNLSSEGKEAGRWTRVFTNGSVHPFDEIEWKVVNAKIVNPAGGVVFEQRGVEVPSWWSQTTINIVADKYFRIVNGKREYSVRQIFSRVTKKLRKWAEDQGYFNSNKDAQTFEDELTYALLHQFGAFNSPVWFNLGVPGRHQTASACFISEVDDTVESIMEFQKSEATIFCGG</sequence>
<evidence type="ECO:0000256" key="4">
    <source>
        <dbReference type="ARBA" id="ARBA00023285"/>
    </source>
</evidence>
<accession>A0A0F9C5Q7</accession>
<evidence type="ECO:0000256" key="3">
    <source>
        <dbReference type="ARBA" id="ARBA00023002"/>
    </source>
</evidence>
<feature type="non-terminal residue" evidence="6">
    <location>
        <position position="198"/>
    </location>
</feature>
<keyword evidence="4" id="KW-0170">Cobalt</keyword>
<evidence type="ECO:0000259" key="5">
    <source>
        <dbReference type="Pfam" id="PF08471"/>
    </source>
</evidence>
<dbReference type="Gene3D" id="3.20.70.20">
    <property type="match status" value="1"/>
</dbReference>
<dbReference type="GO" id="GO:0050897">
    <property type="term" value="F:cobalt ion binding"/>
    <property type="evidence" value="ECO:0007669"/>
    <property type="project" value="InterPro"/>
</dbReference>
<dbReference type="GO" id="GO:0031419">
    <property type="term" value="F:cobalamin binding"/>
    <property type="evidence" value="ECO:0007669"/>
    <property type="project" value="UniProtKB-KW"/>
</dbReference>
<evidence type="ECO:0000256" key="2">
    <source>
        <dbReference type="ARBA" id="ARBA00022628"/>
    </source>
</evidence>
<keyword evidence="2" id="KW-0846">Cobalamin</keyword>
<dbReference type="PANTHER" id="PTHR43371:SF1">
    <property type="entry name" value="RIBONUCLEOSIDE-DIPHOSPHATE REDUCTASE"/>
    <property type="match status" value="1"/>
</dbReference>
<dbReference type="PANTHER" id="PTHR43371">
    <property type="entry name" value="VITAMIN B12-DEPENDENT RIBONUCLEOTIDE REDUCTASE"/>
    <property type="match status" value="1"/>
</dbReference>
<evidence type="ECO:0000256" key="1">
    <source>
        <dbReference type="ARBA" id="ARBA00001922"/>
    </source>
</evidence>
<evidence type="ECO:0000313" key="6">
    <source>
        <dbReference type="EMBL" id="KKK91971.1"/>
    </source>
</evidence>
<proteinExistence type="predicted"/>
<organism evidence="6">
    <name type="scientific">marine sediment metagenome</name>
    <dbReference type="NCBI Taxonomy" id="412755"/>
    <lineage>
        <taxon>unclassified sequences</taxon>
        <taxon>metagenomes</taxon>
        <taxon>ecological metagenomes</taxon>
    </lineage>
</organism>
<comment type="cofactor">
    <cofactor evidence="1">
        <name>adenosylcob(III)alamin</name>
        <dbReference type="ChEBI" id="CHEBI:18408"/>
    </cofactor>
</comment>
<dbReference type="SUPFAM" id="SSF51998">
    <property type="entry name" value="PFL-like glycyl radical enzymes"/>
    <property type="match status" value="1"/>
</dbReference>
<dbReference type="Pfam" id="PF08471">
    <property type="entry name" value="Ribonuc_red_2_N"/>
    <property type="match status" value="2"/>
</dbReference>
<dbReference type="InterPro" id="IPR050862">
    <property type="entry name" value="RdRp_reductase_class-2"/>
</dbReference>